<comment type="catalytic activity">
    <reaction evidence="8">
        <text>L-threonyl-[protein] + ATP = O-phospho-L-threonyl-[protein] + ADP + H(+)</text>
        <dbReference type="Rhea" id="RHEA:46608"/>
        <dbReference type="Rhea" id="RHEA-COMP:11060"/>
        <dbReference type="Rhea" id="RHEA-COMP:11605"/>
        <dbReference type="ChEBI" id="CHEBI:15378"/>
        <dbReference type="ChEBI" id="CHEBI:30013"/>
        <dbReference type="ChEBI" id="CHEBI:30616"/>
        <dbReference type="ChEBI" id="CHEBI:61977"/>
        <dbReference type="ChEBI" id="CHEBI:456216"/>
        <dbReference type="EC" id="2.7.11.1"/>
    </reaction>
</comment>
<evidence type="ECO:0000259" key="12">
    <source>
        <dbReference type="PROSITE" id="PS50011"/>
    </source>
</evidence>
<evidence type="ECO:0000256" key="6">
    <source>
        <dbReference type="ARBA" id="ARBA00022840"/>
    </source>
</evidence>
<name>A0A164YPZ6_9AGAM</name>
<evidence type="ECO:0000256" key="8">
    <source>
        <dbReference type="ARBA" id="ARBA00047899"/>
    </source>
</evidence>
<dbReference type="OrthoDB" id="1405469at2759"/>
<sequence length="476" mass="53059">MSTPSSPSKALISLIPVGGSQNNEWRPIYQRSNAVVLYNSTSHALTIRHDVQPPSQPSLCPYCNQELPPGFVSDHDDMRDTLAPNYFHLLSVANEATSRPSSPVIDEKGRGFPTGVMAEGYFNTFFREEGRLGIGANGSVYLCQHVLNGNELGHFAVKKVAVGDSPEYLVNILSEVRLLETLQHPNIITYHHAWLESCRFSSFGPSIPTLHILMQWAEGGSLDDLIETRSGMKASHSVGGDESSGDLRTRSERIRAFRAKQHISAEERKRLRERNRDCTTAVHLFSAAEIKSLMSDIVSGLAFLHDKSILHLDLKPLNVLLTYDEGRLIPRAMLCDFGTSRDMLRSSSMRSGNTGTLEYCSPESIMQKSPRVFQPIDSKSDMWSLGMVLHKMLFFRLPFAHVQDSDIDGLEREILTYPGFKPSPEISGTIRRRMLPRAVIVLLESLLHVSPKARPTCEQVLAAIKDGKVSICPNNY</sequence>
<evidence type="ECO:0000256" key="9">
    <source>
        <dbReference type="ARBA" id="ARBA00048679"/>
    </source>
</evidence>
<dbReference type="SUPFAM" id="SSF56112">
    <property type="entry name" value="Protein kinase-like (PK-like)"/>
    <property type="match status" value="1"/>
</dbReference>
<dbReference type="Pfam" id="PF00069">
    <property type="entry name" value="Pkinase"/>
    <property type="match status" value="2"/>
</dbReference>
<keyword evidence="5 13" id="KW-0418">Kinase</keyword>
<dbReference type="Proteomes" id="UP000076722">
    <property type="component" value="Unassembled WGS sequence"/>
</dbReference>
<evidence type="ECO:0000256" key="5">
    <source>
        <dbReference type="ARBA" id="ARBA00022777"/>
    </source>
</evidence>
<evidence type="ECO:0000256" key="10">
    <source>
        <dbReference type="PROSITE-ProRule" id="PRU10141"/>
    </source>
</evidence>
<accession>A0A164YPZ6</accession>
<dbReference type="InterPro" id="IPR050339">
    <property type="entry name" value="CC_SR_Kinase"/>
</dbReference>
<dbReference type="PANTHER" id="PTHR11042:SF138">
    <property type="entry name" value="SERINE_THREONINE-PROTEIN KINASE IKS1-RELATED"/>
    <property type="match status" value="1"/>
</dbReference>
<dbReference type="GO" id="GO:0005524">
    <property type="term" value="F:ATP binding"/>
    <property type="evidence" value="ECO:0007669"/>
    <property type="project" value="UniProtKB-UniRule"/>
</dbReference>
<dbReference type="Gene3D" id="1.10.510.10">
    <property type="entry name" value="Transferase(Phosphotransferase) domain 1"/>
    <property type="match status" value="1"/>
</dbReference>
<gene>
    <name evidence="13" type="ORF">SISNIDRAFT_406082</name>
</gene>
<comment type="similarity">
    <text evidence="7">Belongs to the protein kinase superfamily. Ser/Thr protein kinase family. GCN2 subfamily.</text>
</comment>
<dbReference type="EMBL" id="KV419397">
    <property type="protein sequence ID" value="KZS97124.1"/>
    <property type="molecule type" value="Genomic_DNA"/>
</dbReference>
<dbReference type="PANTHER" id="PTHR11042">
    <property type="entry name" value="EUKARYOTIC TRANSLATION INITIATION FACTOR 2-ALPHA KINASE EIF2-ALPHA KINASE -RELATED"/>
    <property type="match status" value="1"/>
</dbReference>
<comment type="catalytic activity">
    <reaction evidence="9">
        <text>L-seryl-[protein] + ATP = O-phospho-L-seryl-[protein] + ADP + H(+)</text>
        <dbReference type="Rhea" id="RHEA:17989"/>
        <dbReference type="Rhea" id="RHEA-COMP:9863"/>
        <dbReference type="Rhea" id="RHEA-COMP:11604"/>
        <dbReference type="ChEBI" id="CHEBI:15378"/>
        <dbReference type="ChEBI" id="CHEBI:29999"/>
        <dbReference type="ChEBI" id="CHEBI:30616"/>
        <dbReference type="ChEBI" id="CHEBI:83421"/>
        <dbReference type="ChEBI" id="CHEBI:456216"/>
        <dbReference type="EC" id="2.7.11.1"/>
    </reaction>
</comment>
<evidence type="ECO:0000313" key="14">
    <source>
        <dbReference type="Proteomes" id="UP000076722"/>
    </source>
</evidence>
<dbReference type="InterPro" id="IPR017441">
    <property type="entry name" value="Protein_kinase_ATP_BS"/>
</dbReference>
<dbReference type="InterPro" id="IPR000719">
    <property type="entry name" value="Prot_kinase_dom"/>
</dbReference>
<evidence type="ECO:0000256" key="1">
    <source>
        <dbReference type="ARBA" id="ARBA00012513"/>
    </source>
</evidence>
<dbReference type="STRING" id="1314777.A0A164YPZ6"/>
<evidence type="ECO:0000256" key="7">
    <source>
        <dbReference type="ARBA" id="ARBA00037982"/>
    </source>
</evidence>
<dbReference type="InterPro" id="IPR011009">
    <property type="entry name" value="Kinase-like_dom_sf"/>
</dbReference>
<dbReference type="PROSITE" id="PS00108">
    <property type="entry name" value="PROTEIN_KINASE_ST"/>
    <property type="match status" value="1"/>
</dbReference>
<proteinExistence type="inferred from homology"/>
<dbReference type="GO" id="GO:0005737">
    <property type="term" value="C:cytoplasm"/>
    <property type="evidence" value="ECO:0007669"/>
    <property type="project" value="TreeGrafter"/>
</dbReference>
<protein>
    <recommendedName>
        <fullName evidence="1">non-specific serine/threonine protein kinase</fullName>
        <ecNumber evidence="1">2.7.11.1</ecNumber>
    </recommendedName>
</protein>
<organism evidence="13 14">
    <name type="scientific">Sistotremastrum niveocremeum HHB9708</name>
    <dbReference type="NCBI Taxonomy" id="1314777"/>
    <lineage>
        <taxon>Eukaryota</taxon>
        <taxon>Fungi</taxon>
        <taxon>Dikarya</taxon>
        <taxon>Basidiomycota</taxon>
        <taxon>Agaricomycotina</taxon>
        <taxon>Agaricomycetes</taxon>
        <taxon>Sistotremastrales</taxon>
        <taxon>Sistotremastraceae</taxon>
        <taxon>Sertulicium</taxon>
        <taxon>Sertulicium niveocremeum</taxon>
    </lineage>
</organism>
<evidence type="ECO:0000313" key="13">
    <source>
        <dbReference type="EMBL" id="KZS97124.1"/>
    </source>
</evidence>
<keyword evidence="14" id="KW-1185">Reference proteome</keyword>
<dbReference type="PROSITE" id="PS00107">
    <property type="entry name" value="PROTEIN_KINASE_ATP"/>
    <property type="match status" value="1"/>
</dbReference>
<feature type="binding site" evidence="10">
    <location>
        <position position="159"/>
    </location>
    <ligand>
        <name>ATP</name>
        <dbReference type="ChEBI" id="CHEBI:30616"/>
    </ligand>
</feature>
<keyword evidence="4 10" id="KW-0547">Nucleotide-binding</keyword>
<dbReference type="FunFam" id="3.30.200.20:FF:000306">
    <property type="entry name" value="IKS protein kinase"/>
    <property type="match status" value="1"/>
</dbReference>
<dbReference type="AlphaFoldDB" id="A0A164YPZ6"/>
<keyword evidence="3" id="KW-0808">Transferase</keyword>
<dbReference type="GO" id="GO:0005634">
    <property type="term" value="C:nucleus"/>
    <property type="evidence" value="ECO:0007669"/>
    <property type="project" value="TreeGrafter"/>
</dbReference>
<dbReference type="PROSITE" id="PS50011">
    <property type="entry name" value="PROTEIN_KINASE_DOM"/>
    <property type="match status" value="1"/>
</dbReference>
<keyword evidence="2 11" id="KW-0723">Serine/threonine-protein kinase</keyword>
<dbReference type="SMART" id="SM00220">
    <property type="entry name" value="S_TKc"/>
    <property type="match status" value="1"/>
</dbReference>
<reference evidence="13 14" key="1">
    <citation type="journal article" date="2016" name="Mol. Biol. Evol.">
        <title>Comparative Genomics of Early-Diverging Mushroom-Forming Fungi Provides Insights into the Origins of Lignocellulose Decay Capabilities.</title>
        <authorList>
            <person name="Nagy L.G."/>
            <person name="Riley R."/>
            <person name="Tritt A."/>
            <person name="Adam C."/>
            <person name="Daum C."/>
            <person name="Floudas D."/>
            <person name="Sun H."/>
            <person name="Yadav J.S."/>
            <person name="Pangilinan J."/>
            <person name="Larsson K.H."/>
            <person name="Matsuura K."/>
            <person name="Barry K."/>
            <person name="Labutti K."/>
            <person name="Kuo R."/>
            <person name="Ohm R.A."/>
            <person name="Bhattacharya S.S."/>
            <person name="Shirouzu T."/>
            <person name="Yoshinaga Y."/>
            <person name="Martin F.M."/>
            <person name="Grigoriev I.V."/>
            <person name="Hibbett D.S."/>
        </authorList>
    </citation>
    <scope>NUCLEOTIDE SEQUENCE [LARGE SCALE GENOMIC DNA]</scope>
    <source>
        <strain evidence="13 14">HHB9708</strain>
    </source>
</reference>
<evidence type="ECO:0000256" key="3">
    <source>
        <dbReference type="ARBA" id="ARBA00022679"/>
    </source>
</evidence>
<evidence type="ECO:0000256" key="11">
    <source>
        <dbReference type="RuleBase" id="RU000304"/>
    </source>
</evidence>
<keyword evidence="6 10" id="KW-0067">ATP-binding</keyword>
<dbReference type="EC" id="2.7.11.1" evidence="1"/>
<feature type="domain" description="Protein kinase" evidence="12">
    <location>
        <begin position="126"/>
        <end position="476"/>
    </location>
</feature>
<evidence type="ECO:0000256" key="4">
    <source>
        <dbReference type="ARBA" id="ARBA00022741"/>
    </source>
</evidence>
<dbReference type="InterPro" id="IPR008271">
    <property type="entry name" value="Ser/Thr_kinase_AS"/>
</dbReference>
<dbReference type="GO" id="GO:0004674">
    <property type="term" value="F:protein serine/threonine kinase activity"/>
    <property type="evidence" value="ECO:0007669"/>
    <property type="project" value="UniProtKB-KW"/>
</dbReference>
<evidence type="ECO:0000256" key="2">
    <source>
        <dbReference type="ARBA" id="ARBA00022527"/>
    </source>
</evidence>
<dbReference type="Gene3D" id="3.30.200.20">
    <property type="entry name" value="Phosphorylase Kinase, domain 1"/>
    <property type="match status" value="1"/>
</dbReference>